<dbReference type="CDD" id="cd09272">
    <property type="entry name" value="RNase_HI_RT_Ty1"/>
    <property type="match status" value="1"/>
</dbReference>
<evidence type="ECO:0000313" key="1">
    <source>
        <dbReference type="EMBL" id="RVW26319.1"/>
    </source>
</evidence>
<dbReference type="PANTHER" id="PTHR11439">
    <property type="entry name" value="GAG-POL-RELATED RETROTRANSPOSON"/>
    <property type="match status" value="1"/>
</dbReference>
<dbReference type="AlphaFoldDB" id="A0A438CSY8"/>
<evidence type="ECO:0000313" key="2">
    <source>
        <dbReference type="Proteomes" id="UP000288805"/>
    </source>
</evidence>
<dbReference type="PANTHER" id="PTHR11439:SF483">
    <property type="entry name" value="PEPTIDE SYNTHASE GLIP-LIKE, PUTATIVE (AFU_ORTHOLOGUE AFUA_3G12920)-RELATED"/>
    <property type="match status" value="1"/>
</dbReference>
<accession>A0A438CSY8</accession>
<gene>
    <name evidence="1" type="primary">RE2_992</name>
    <name evidence="1" type="ORF">CK203_115259</name>
</gene>
<dbReference type="EMBL" id="QGNW01002017">
    <property type="protein sequence ID" value="RVW26319.1"/>
    <property type="molecule type" value="Genomic_DNA"/>
</dbReference>
<dbReference type="Proteomes" id="UP000288805">
    <property type="component" value="Unassembled WGS sequence"/>
</dbReference>
<organism evidence="1 2">
    <name type="scientific">Vitis vinifera</name>
    <name type="common">Grape</name>
    <dbReference type="NCBI Taxonomy" id="29760"/>
    <lineage>
        <taxon>Eukaryota</taxon>
        <taxon>Viridiplantae</taxon>
        <taxon>Streptophyta</taxon>
        <taxon>Embryophyta</taxon>
        <taxon>Tracheophyta</taxon>
        <taxon>Spermatophyta</taxon>
        <taxon>Magnoliopsida</taxon>
        <taxon>eudicotyledons</taxon>
        <taxon>Gunneridae</taxon>
        <taxon>Pentapetalae</taxon>
        <taxon>rosids</taxon>
        <taxon>Vitales</taxon>
        <taxon>Vitaceae</taxon>
        <taxon>Viteae</taxon>
        <taxon>Vitis</taxon>
    </lineage>
</organism>
<comment type="caution">
    <text evidence="1">The sequence shown here is derived from an EMBL/GenBank/DDBJ whole genome shotgun (WGS) entry which is preliminary data.</text>
</comment>
<name>A0A438CSY8_VITVI</name>
<sequence>MINSNSRPLVMRTGHQKTDTRVSTTVFITFIGPNPISWSARKQRAVSRSSTEAKFRALATATSETVWLHSLIKELGLTLREAPQMFCDNIGANHFSLNPVQHTRMKHIEIDLLFVRDLVKKGTIRVQHIHTID</sequence>
<reference evidence="1 2" key="1">
    <citation type="journal article" date="2018" name="PLoS Genet.">
        <title>Population sequencing reveals clonal diversity and ancestral inbreeding in the grapevine cultivar Chardonnay.</title>
        <authorList>
            <person name="Roach M.J."/>
            <person name="Johnson D.L."/>
            <person name="Bohlmann J."/>
            <person name="van Vuuren H.J."/>
            <person name="Jones S.J."/>
            <person name="Pretorius I.S."/>
            <person name="Schmidt S.A."/>
            <person name="Borneman A.R."/>
        </authorList>
    </citation>
    <scope>NUCLEOTIDE SEQUENCE [LARGE SCALE GENOMIC DNA]</scope>
    <source>
        <strain evidence="2">cv. Chardonnay</strain>
        <tissue evidence="1">Leaf</tissue>
    </source>
</reference>
<protein>
    <submittedName>
        <fullName evidence="1">Retrovirus-related Pol polyprotein from transposon RE2</fullName>
    </submittedName>
</protein>
<proteinExistence type="predicted"/>